<evidence type="ECO:0000256" key="3">
    <source>
        <dbReference type="ARBA" id="ARBA00022617"/>
    </source>
</evidence>
<dbReference type="AlphaFoldDB" id="A0A9W9F1A1"/>
<evidence type="ECO:0000256" key="5">
    <source>
        <dbReference type="ARBA" id="ARBA00023002"/>
    </source>
</evidence>
<dbReference type="SUPFAM" id="SSF48264">
    <property type="entry name" value="Cytochrome P450"/>
    <property type="match status" value="1"/>
</dbReference>
<evidence type="ECO:0000313" key="11">
    <source>
        <dbReference type="Proteomes" id="UP001141434"/>
    </source>
</evidence>
<comment type="similarity">
    <text evidence="2 9">Belongs to the cytochrome P450 family.</text>
</comment>
<dbReference type="GO" id="GO:0004497">
    <property type="term" value="F:monooxygenase activity"/>
    <property type="evidence" value="ECO:0007669"/>
    <property type="project" value="UniProtKB-KW"/>
</dbReference>
<dbReference type="InterPro" id="IPR050121">
    <property type="entry name" value="Cytochrome_P450_monoxygenase"/>
</dbReference>
<dbReference type="RefSeq" id="XP_056509970.1">
    <property type="nucleotide sequence ID" value="XM_056657170.1"/>
</dbReference>
<evidence type="ECO:0000256" key="2">
    <source>
        <dbReference type="ARBA" id="ARBA00010617"/>
    </source>
</evidence>
<dbReference type="Gene3D" id="1.10.630.10">
    <property type="entry name" value="Cytochrome P450"/>
    <property type="match status" value="1"/>
</dbReference>
<dbReference type="PROSITE" id="PS00086">
    <property type="entry name" value="CYTOCHROME_P450"/>
    <property type="match status" value="1"/>
</dbReference>
<comment type="cofactor">
    <cofactor evidence="1 8">
        <name>heme</name>
        <dbReference type="ChEBI" id="CHEBI:30413"/>
    </cofactor>
</comment>
<evidence type="ECO:0000256" key="7">
    <source>
        <dbReference type="ARBA" id="ARBA00023033"/>
    </source>
</evidence>
<dbReference type="PRINTS" id="PR00385">
    <property type="entry name" value="P450"/>
</dbReference>
<keyword evidence="11" id="KW-1185">Reference proteome</keyword>
<accession>A0A9W9F1A1</accession>
<dbReference type="InterPro" id="IPR036396">
    <property type="entry name" value="Cyt_P450_sf"/>
</dbReference>
<dbReference type="PRINTS" id="PR00465">
    <property type="entry name" value="EP450IV"/>
</dbReference>
<keyword evidence="5 9" id="KW-0560">Oxidoreductase</keyword>
<keyword evidence="7 9" id="KW-0503">Monooxygenase</keyword>
<dbReference type="OrthoDB" id="1470350at2759"/>
<keyword evidence="6 8" id="KW-0408">Iron</keyword>
<dbReference type="InterPro" id="IPR017972">
    <property type="entry name" value="Cyt_P450_CS"/>
</dbReference>
<comment type="caution">
    <text evidence="10">The sequence shown here is derived from an EMBL/GenBank/DDBJ whole genome shotgun (WGS) entry which is preliminary data.</text>
</comment>
<evidence type="ECO:0000256" key="9">
    <source>
        <dbReference type="RuleBase" id="RU000461"/>
    </source>
</evidence>
<dbReference type="GeneID" id="81396339"/>
<evidence type="ECO:0000256" key="4">
    <source>
        <dbReference type="ARBA" id="ARBA00022723"/>
    </source>
</evidence>
<evidence type="ECO:0000256" key="6">
    <source>
        <dbReference type="ARBA" id="ARBA00023004"/>
    </source>
</evidence>
<dbReference type="Proteomes" id="UP001141434">
    <property type="component" value="Unassembled WGS sequence"/>
</dbReference>
<reference evidence="10" key="1">
    <citation type="submission" date="2022-11" db="EMBL/GenBank/DDBJ databases">
        <authorList>
            <person name="Petersen C."/>
        </authorList>
    </citation>
    <scope>NUCLEOTIDE SEQUENCE</scope>
    <source>
        <strain evidence="10">IBT 34128</strain>
    </source>
</reference>
<keyword evidence="3 8" id="KW-0349">Heme</keyword>
<dbReference type="InterPro" id="IPR002403">
    <property type="entry name" value="Cyt_P450_E_grp-IV"/>
</dbReference>
<dbReference type="PANTHER" id="PTHR24305:SF237">
    <property type="entry name" value="CYTOCHROME P450 MONOOXYGENASE ATNE-RELATED"/>
    <property type="match status" value="1"/>
</dbReference>
<evidence type="ECO:0000256" key="1">
    <source>
        <dbReference type="ARBA" id="ARBA00001971"/>
    </source>
</evidence>
<dbReference type="GO" id="GO:0020037">
    <property type="term" value="F:heme binding"/>
    <property type="evidence" value="ECO:0007669"/>
    <property type="project" value="InterPro"/>
</dbReference>
<dbReference type="EMBL" id="JAPMSZ010000009">
    <property type="protein sequence ID" value="KAJ5091773.1"/>
    <property type="molecule type" value="Genomic_DNA"/>
</dbReference>
<sequence length="248" mass="27382">MVSLPDMSRRISELDGVRPEDLGGDIFSHLLSTHDSHSGERLNAEEIQSECQLLSVAGKSRAQPPRVDRNSSFLPCEGFDTVSSASCATIFYLAHYPHAHTRLVNEIRIKFPSSADIEPGEKLKGCEYLNACIDESLRISPPFCTFAPREVEEGGENIDGNLIPEGYAVGASVYAIQRSPEYFPQPNVYLAEPWLTTKDSSPHSAFVPFSMGPRACIGRLMAISELQTTIALFVWTFDFKLADGDHEV</sequence>
<dbReference type="Pfam" id="PF00067">
    <property type="entry name" value="p450"/>
    <property type="match status" value="1"/>
</dbReference>
<organism evidence="10 11">
    <name type="scientific">Penicillium alfredii</name>
    <dbReference type="NCBI Taxonomy" id="1506179"/>
    <lineage>
        <taxon>Eukaryota</taxon>
        <taxon>Fungi</taxon>
        <taxon>Dikarya</taxon>
        <taxon>Ascomycota</taxon>
        <taxon>Pezizomycotina</taxon>
        <taxon>Eurotiomycetes</taxon>
        <taxon>Eurotiomycetidae</taxon>
        <taxon>Eurotiales</taxon>
        <taxon>Aspergillaceae</taxon>
        <taxon>Penicillium</taxon>
    </lineage>
</organism>
<evidence type="ECO:0000313" key="10">
    <source>
        <dbReference type="EMBL" id="KAJ5091773.1"/>
    </source>
</evidence>
<protein>
    <submittedName>
        <fullName evidence="10">Cytochrome P450</fullName>
    </submittedName>
</protein>
<keyword evidence="4 8" id="KW-0479">Metal-binding</keyword>
<gene>
    <name evidence="10" type="ORF">NUU61_006643</name>
</gene>
<feature type="binding site" description="axial binding residue" evidence="8">
    <location>
        <position position="216"/>
    </location>
    <ligand>
        <name>heme</name>
        <dbReference type="ChEBI" id="CHEBI:30413"/>
    </ligand>
    <ligandPart>
        <name>Fe</name>
        <dbReference type="ChEBI" id="CHEBI:18248"/>
    </ligandPart>
</feature>
<evidence type="ECO:0000256" key="8">
    <source>
        <dbReference type="PIRSR" id="PIRSR602403-1"/>
    </source>
</evidence>
<proteinExistence type="inferred from homology"/>
<dbReference type="PANTHER" id="PTHR24305">
    <property type="entry name" value="CYTOCHROME P450"/>
    <property type="match status" value="1"/>
</dbReference>
<dbReference type="GO" id="GO:0005506">
    <property type="term" value="F:iron ion binding"/>
    <property type="evidence" value="ECO:0007669"/>
    <property type="project" value="InterPro"/>
</dbReference>
<reference evidence="10" key="2">
    <citation type="journal article" date="2023" name="IMA Fungus">
        <title>Comparative genomic study of the Penicillium genus elucidates a diverse pangenome and 15 lateral gene transfer events.</title>
        <authorList>
            <person name="Petersen C."/>
            <person name="Sorensen T."/>
            <person name="Nielsen M.R."/>
            <person name="Sondergaard T.E."/>
            <person name="Sorensen J.L."/>
            <person name="Fitzpatrick D.A."/>
            <person name="Frisvad J.C."/>
            <person name="Nielsen K.L."/>
        </authorList>
    </citation>
    <scope>NUCLEOTIDE SEQUENCE</scope>
    <source>
        <strain evidence="10">IBT 34128</strain>
    </source>
</reference>
<dbReference type="GO" id="GO:0043386">
    <property type="term" value="P:mycotoxin biosynthetic process"/>
    <property type="evidence" value="ECO:0007669"/>
    <property type="project" value="UniProtKB-ARBA"/>
</dbReference>
<dbReference type="GO" id="GO:0016705">
    <property type="term" value="F:oxidoreductase activity, acting on paired donors, with incorporation or reduction of molecular oxygen"/>
    <property type="evidence" value="ECO:0007669"/>
    <property type="project" value="InterPro"/>
</dbReference>
<name>A0A9W9F1A1_9EURO</name>
<dbReference type="InterPro" id="IPR001128">
    <property type="entry name" value="Cyt_P450"/>
</dbReference>